<evidence type="ECO:0000313" key="2">
    <source>
        <dbReference type="EMBL" id="TFK98868.1"/>
    </source>
</evidence>
<feature type="region of interest" description="Disordered" evidence="1">
    <location>
        <begin position="65"/>
        <end position="99"/>
    </location>
</feature>
<evidence type="ECO:0000313" key="3">
    <source>
        <dbReference type="Proteomes" id="UP000305067"/>
    </source>
</evidence>
<feature type="region of interest" description="Disordered" evidence="1">
    <location>
        <begin position="121"/>
        <end position="168"/>
    </location>
</feature>
<evidence type="ECO:0000256" key="1">
    <source>
        <dbReference type="SAM" id="MobiDB-lite"/>
    </source>
</evidence>
<name>A0A5C3QFG1_9AGAR</name>
<protein>
    <submittedName>
        <fullName evidence="2">Uncharacterized protein</fullName>
    </submittedName>
</protein>
<proteinExistence type="predicted"/>
<organism evidence="2 3">
    <name type="scientific">Pterulicium gracile</name>
    <dbReference type="NCBI Taxonomy" id="1884261"/>
    <lineage>
        <taxon>Eukaryota</taxon>
        <taxon>Fungi</taxon>
        <taxon>Dikarya</taxon>
        <taxon>Basidiomycota</taxon>
        <taxon>Agaricomycotina</taxon>
        <taxon>Agaricomycetes</taxon>
        <taxon>Agaricomycetidae</taxon>
        <taxon>Agaricales</taxon>
        <taxon>Pleurotineae</taxon>
        <taxon>Pterulaceae</taxon>
        <taxon>Pterulicium</taxon>
    </lineage>
</organism>
<dbReference type="AlphaFoldDB" id="A0A5C3QFG1"/>
<accession>A0A5C3QFG1</accession>
<dbReference type="EMBL" id="ML178837">
    <property type="protein sequence ID" value="TFK98868.1"/>
    <property type="molecule type" value="Genomic_DNA"/>
</dbReference>
<sequence>MDQRTIGVRVVSQLHGFNSIWRNRHACVLTCELDGAATSRIPGGFKHTSTGLNVCGAAAGLPGGDGHTPSTRQVQMNSSRPPARKTTVTKFDANSSEEGREAIFAFPPVLKKNRDDIKVASKNQVNNDTRGKDFEIGAGNRRSTNYKSTPKLHGEQLVENPYSQTNND</sequence>
<reference evidence="2 3" key="1">
    <citation type="journal article" date="2019" name="Nat. Ecol. Evol.">
        <title>Megaphylogeny resolves global patterns of mushroom evolution.</title>
        <authorList>
            <person name="Varga T."/>
            <person name="Krizsan K."/>
            <person name="Foldi C."/>
            <person name="Dima B."/>
            <person name="Sanchez-Garcia M."/>
            <person name="Sanchez-Ramirez S."/>
            <person name="Szollosi G.J."/>
            <person name="Szarkandi J.G."/>
            <person name="Papp V."/>
            <person name="Albert L."/>
            <person name="Andreopoulos W."/>
            <person name="Angelini C."/>
            <person name="Antonin V."/>
            <person name="Barry K.W."/>
            <person name="Bougher N.L."/>
            <person name="Buchanan P."/>
            <person name="Buyck B."/>
            <person name="Bense V."/>
            <person name="Catcheside P."/>
            <person name="Chovatia M."/>
            <person name="Cooper J."/>
            <person name="Damon W."/>
            <person name="Desjardin D."/>
            <person name="Finy P."/>
            <person name="Geml J."/>
            <person name="Haridas S."/>
            <person name="Hughes K."/>
            <person name="Justo A."/>
            <person name="Karasinski D."/>
            <person name="Kautmanova I."/>
            <person name="Kiss B."/>
            <person name="Kocsube S."/>
            <person name="Kotiranta H."/>
            <person name="LaButti K.M."/>
            <person name="Lechner B.E."/>
            <person name="Liimatainen K."/>
            <person name="Lipzen A."/>
            <person name="Lukacs Z."/>
            <person name="Mihaltcheva S."/>
            <person name="Morgado L.N."/>
            <person name="Niskanen T."/>
            <person name="Noordeloos M.E."/>
            <person name="Ohm R.A."/>
            <person name="Ortiz-Santana B."/>
            <person name="Ovrebo C."/>
            <person name="Racz N."/>
            <person name="Riley R."/>
            <person name="Savchenko A."/>
            <person name="Shiryaev A."/>
            <person name="Soop K."/>
            <person name="Spirin V."/>
            <person name="Szebenyi C."/>
            <person name="Tomsovsky M."/>
            <person name="Tulloss R.E."/>
            <person name="Uehling J."/>
            <person name="Grigoriev I.V."/>
            <person name="Vagvolgyi C."/>
            <person name="Papp T."/>
            <person name="Martin F.M."/>
            <person name="Miettinen O."/>
            <person name="Hibbett D.S."/>
            <person name="Nagy L.G."/>
        </authorList>
    </citation>
    <scope>NUCLEOTIDE SEQUENCE [LARGE SCALE GENOMIC DNA]</scope>
    <source>
        <strain evidence="2 3">CBS 309.79</strain>
    </source>
</reference>
<keyword evidence="3" id="KW-1185">Reference proteome</keyword>
<feature type="compositionally biased region" description="Polar residues" evidence="1">
    <location>
        <begin position="68"/>
        <end position="96"/>
    </location>
</feature>
<dbReference type="Proteomes" id="UP000305067">
    <property type="component" value="Unassembled WGS sequence"/>
</dbReference>
<gene>
    <name evidence="2" type="ORF">BDV98DRAFT_584717</name>
</gene>